<dbReference type="AlphaFoldDB" id="L9XBC1"/>
<dbReference type="EMBL" id="AOHZ01000030">
    <property type="protein sequence ID" value="ELY59019.1"/>
    <property type="molecule type" value="Genomic_DNA"/>
</dbReference>
<dbReference type="Pfam" id="PF05161">
    <property type="entry name" value="MOFRL"/>
    <property type="match status" value="1"/>
</dbReference>
<dbReference type="SUPFAM" id="SSF82544">
    <property type="entry name" value="GckA/TtuD-like"/>
    <property type="match status" value="1"/>
</dbReference>
<dbReference type="GO" id="GO:0005737">
    <property type="term" value="C:cytoplasm"/>
    <property type="evidence" value="ECO:0007669"/>
    <property type="project" value="TreeGrafter"/>
</dbReference>
<dbReference type="GO" id="GO:0008887">
    <property type="term" value="F:glycerate kinase activity"/>
    <property type="evidence" value="ECO:0007669"/>
    <property type="project" value="InterPro"/>
</dbReference>
<reference evidence="3 4" key="1">
    <citation type="journal article" date="2014" name="PLoS Genet.">
        <title>Phylogenetically driven sequencing of extremely halophilic archaea reveals strategies for static and dynamic osmo-response.</title>
        <authorList>
            <person name="Becker E.A."/>
            <person name="Seitzer P.M."/>
            <person name="Tritt A."/>
            <person name="Larsen D."/>
            <person name="Krusor M."/>
            <person name="Yao A.I."/>
            <person name="Wu D."/>
            <person name="Madern D."/>
            <person name="Eisen J.A."/>
            <person name="Darling A.E."/>
            <person name="Facciotti M.T."/>
        </authorList>
    </citation>
    <scope>NUCLEOTIDE SEQUENCE [LARGE SCALE GENOMIC DNA]</scope>
    <source>
        <strain evidence="3 4">JCM 12255</strain>
    </source>
</reference>
<dbReference type="Gene3D" id="3.40.50.10180">
    <property type="entry name" value="Glycerate kinase, MOFRL-like N-terminal domain"/>
    <property type="match status" value="1"/>
</dbReference>
<name>L9XBC1_9EURY</name>
<comment type="caution">
    <text evidence="3">The sequence shown here is derived from an EMBL/GenBank/DDBJ whole genome shotgun (WGS) entry which is preliminary data.</text>
</comment>
<dbReference type="eggNOG" id="arCOG04170">
    <property type="taxonomic scope" value="Archaea"/>
</dbReference>
<evidence type="ECO:0000259" key="1">
    <source>
        <dbReference type="Pfam" id="PF05161"/>
    </source>
</evidence>
<dbReference type="Proteomes" id="UP000011602">
    <property type="component" value="Unassembled WGS sequence"/>
</dbReference>
<keyword evidence="4" id="KW-1185">Reference proteome</keyword>
<dbReference type="STRING" id="1227499.C493_05195"/>
<evidence type="ECO:0000313" key="3">
    <source>
        <dbReference type="EMBL" id="ELY59019.1"/>
    </source>
</evidence>
<feature type="domain" description="MOFRL" evidence="1">
    <location>
        <begin position="336"/>
        <end position="434"/>
    </location>
</feature>
<protein>
    <submittedName>
        <fullName evidence="3">Hydroxypyruvate reductase</fullName>
    </submittedName>
</protein>
<organism evidence="3 4">
    <name type="scientific">Natronolimnohabitans innermongolicus JCM 12255</name>
    <dbReference type="NCBI Taxonomy" id="1227499"/>
    <lineage>
        <taxon>Archaea</taxon>
        <taxon>Methanobacteriati</taxon>
        <taxon>Methanobacteriota</taxon>
        <taxon>Stenosarchaea group</taxon>
        <taxon>Halobacteria</taxon>
        <taxon>Halobacteriales</taxon>
        <taxon>Natrialbaceae</taxon>
        <taxon>Natronolimnohabitans</taxon>
    </lineage>
</organism>
<dbReference type="OrthoDB" id="10741at2157"/>
<dbReference type="InterPro" id="IPR025286">
    <property type="entry name" value="MOFRL_assoc_dom"/>
</dbReference>
<dbReference type="Pfam" id="PF13660">
    <property type="entry name" value="DUF4147"/>
    <property type="match status" value="1"/>
</dbReference>
<dbReference type="InterPro" id="IPR037035">
    <property type="entry name" value="GK-like_C_sf"/>
</dbReference>
<accession>L9XBC1</accession>
<dbReference type="PATRIC" id="fig|1227499.3.peg.1056"/>
<dbReference type="PANTHER" id="PTHR12227">
    <property type="entry name" value="GLYCERATE KINASE"/>
    <property type="match status" value="1"/>
</dbReference>
<dbReference type="Gene3D" id="3.40.1480.10">
    <property type="entry name" value="MOFRL domain"/>
    <property type="match status" value="1"/>
</dbReference>
<evidence type="ECO:0000313" key="4">
    <source>
        <dbReference type="Proteomes" id="UP000011602"/>
    </source>
</evidence>
<dbReference type="InterPro" id="IPR007835">
    <property type="entry name" value="MOFRL"/>
</dbReference>
<evidence type="ECO:0000259" key="2">
    <source>
        <dbReference type="Pfam" id="PF13660"/>
    </source>
</evidence>
<dbReference type="InterPro" id="IPR038614">
    <property type="entry name" value="GK_N_sf"/>
</dbReference>
<sequence length="449" mass="45964">MFDRDTRHGGSRERGTRAVLDALEAGITAAHPDTVLSDAIDLEGSTLRIAVDEYDLDSYESVVVLGGGNAAGRIASHLADRLGERLAGGVVVTDDPAPAGPVDVIEGTHPTPSEPNVDGARRVLERARACDDETLVLAPVTGGGSALLTAPVEGVDLDDVRTLTDELLRSGAPIDRINAVRKHVSALKGGQLARELAPATTVGLVFSDVTSNDPSVVASGPLSPDPTTYEDALEVLATYEIDAPAAVTRQLRAGVEGTVAETPGPNDPALESASVTILADNATALTAAAAVCERAGFEPLLLSSSIRGEARAAATTHVAIAEEIRRSGRPVSPPAAIVSGGETTVTVTGDGTGGPNQEFALGAALELPAETVLGAVDTDGIDGPTDAAGAVVTPDVVDDERRARAMLADNDAYPYLDERGALVRSGATGTNVNDLRVLLVPATDDHSRS</sequence>
<keyword evidence="3" id="KW-0670">Pyruvate</keyword>
<feature type="domain" description="MOFRL-associated" evidence="2">
    <location>
        <begin position="20"/>
        <end position="251"/>
    </location>
</feature>
<gene>
    <name evidence="3" type="ORF">C493_05195</name>
</gene>
<dbReference type="InterPro" id="IPR039760">
    <property type="entry name" value="MOFRL_protein"/>
</dbReference>
<proteinExistence type="predicted"/>
<dbReference type="RefSeq" id="WP_007258342.1">
    <property type="nucleotide sequence ID" value="NZ_AOHZ01000030.1"/>
</dbReference>
<dbReference type="PANTHER" id="PTHR12227:SF0">
    <property type="entry name" value="GLYCERATE KINASE"/>
    <property type="match status" value="1"/>
</dbReference>